<dbReference type="GO" id="GO:0008808">
    <property type="term" value="F:cardiolipin synthase activity"/>
    <property type="evidence" value="ECO:0007669"/>
    <property type="project" value="UniProtKB-UniRule"/>
</dbReference>
<evidence type="ECO:0000256" key="5">
    <source>
        <dbReference type="ARBA" id="ARBA00022692"/>
    </source>
</evidence>
<dbReference type="FunFam" id="3.30.870.10:FF:000014">
    <property type="entry name" value="Cardiolipin synthase"/>
    <property type="match status" value="1"/>
</dbReference>
<evidence type="ECO:0000256" key="8">
    <source>
        <dbReference type="ARBA" id="ARBA00023098"/>
    </source>
</evidence>
<keyword evidence="4" id="KW-0808">Transferase</keyword>
<dbReference type="PANTHER" id="PTHR21248">
    <property type="entry name" value="CARDIOLIPIN SYNTHASE"/>
    <property type="match status" value="1"/>
</dbReference>
<dbReference type="RefSeq" id="WP_148987184.1">
    <property type="nucleotide sequence ID" value="NZ_VTEV01000002.1"/>
</dbReference>
<dbReference type="CDD" id="cd09110">
    <property type="entry name" value="PLDc_CLS_1"/>
    <property type="match status" value="1"/>
</dbReference>
<dbReference type="InterPro" id="IPR025202">
    <property type="entry name" value="PLD-like_dom"/>
</dbReference>
<feature type="transmembrane region" description="Helical" evidence="13">
    <location>
        <begin position="6"/>
        <end position="25"/>
    </location>
</feature>
<dbReference type="AlphaFoldDB" id="A0A5D4T1Q4"/>
<keyword evidence="3" id="KW-0444">Lipid biosynthesis</keyword>
<keyword evidence="2" id="KW-1003">Cell membrane</keyword>
<dbReference type="PIRSF" id="PIRSF000850">
    <property type="entry name" value="Phospholipase_D_PSS"/>
    <property type="match status" value="1"/>
</dbReference>
<dbReference type="PROSITE" id="PS50035">
    <property type="entry name" value="PLD"/>
    <property type="match status" value="2"/>
</dbReference>
<dbReference type="EMBL" id="VTEV01000002">
    <property type="protein sequence ID" value="TYS69607.1"/>
    <property type="molecule type" value="Genomic_DNA"/>
</dbReference>
<dbReference type="NCBIfam" id="TIGR04265">
    <property type="entry name" value="bac_cardiolipin"/>
    <property type="match status" value="1"/>
</dbReference>
<gene>
    <name evidence="15" type="primary">cls</name>
    <name evidence="15" type="ORF">FZC76_05055</name>
</gene>
<protein>
    <recommendedName>
        <fullName evidence="12">Cardiolipin synthase</fullName>
        <ecNumber evidence="12">2.7.8.-</ecNumber>
    </recommendedName>
</protein>
<keyword evidence="10" id="KW-0594">Phospholipid biosynthesis</keyword>
<evidence type="ECO:0000256" key="2">
    <source>
        <dbReference type="ARBA" id="ARBA00022475"/>
    </source>
</evidence>
<dbReference type="Pfam" id="PF13091">
    <property type="entry name" value="PLDc_2"/>
    <property type="match status" value="2"/>
</dbReference>
<dbReference type="EC" id="2.7.8.-" evidence="12"/>
<proteinExistence type="predicted"/>
<dbReference type="CDD" id="cd09112">
    <property type="entry name" value="PLDc_CLS_2"/>
    <property type="match status" value="1"/>
</dbReference>
<evidence type="ECO:0000313" key="16">
    <source>
        <dbReference type="Proteomes" id="UP000322524"/>
    </source>
</evidence>
<feature type="domain" description="PLD phosphodiesterase" evidence="14">
    <location>
        <begin position="141"/>
        <end position="168"/>
    </location>
</feature>
<dbReference type="OrthoDB" id="9762009at2"/>
<keyword evidence="6" id="KW-0677">Repeat</keyword>
<evidence type="ECO:0000313" key="15">
    <source>
        <dbReference type="EMBL" id="TYS69607.1"/>
    </source>
</evidence>
<comment type="caution">
    <text evidence="15">The sequence shown here is derived from an EMBL/GenBank/DDBJ whole genome shotgun (WGS) entry which is preliminary data.</text>
</comment>
<evidence type="ECO:0000256" key="12">
    <source>
        <dbReference type="NCBIfam" id="TIGR04265"/>
    </source>
</evidence>
<keyword evidence="8" id="KW-0443">Lipid metabolism</keyword>
<dbReference type="GO" id="GO:0032049">
    <property type="term" value="P:cardiolipin biosynthetic process"/>
    <property type="evidence" value="ECO:0007669"/>
    <property type="project" value="UniProtKB-UniRule"/>
</dbReference>
<evidence type="ECO:0000256" key="9">
    <source>
        <dbReference type="ARBA" id="ARBA00023136"/>
    </source>
</evidence>
<organism evidence="15 16">
    <name type="scientific">Sutcliffiella horikoshii</name>
    <dbReference type="NCBI Taxonomy" id="79883"/>
    <lineage>
        <taxon>Bacteria</taxon>
        <taxon>Bacillati</taxon>
        <taxon>Bacillota</taxon>
        <taxon>Bacilli</taxon>
        <taxon>Bacillales</taxon>
        <taxon>Bacillaceae</taxon>
        <taxon>Sutcliffiella</taxon>
    </lineage>
</organism>
<dbReference type="InterPro" id="IPR022924">
    <property type="entry name" value="Cardiolipin_synthase"/>
</dbReference>
<evidence type="ECO:0000256" key="10">
    <source>
        <dbReference type="ARBA" id="ARBA00023209"/>
    </source>
</evidence>
<evidence type="ECO:0000256" key="6">
    <source>
        <dbReference type="ARBA" id="ARBA00022737"/>
    </source>
</evidence>
<feature type="domain" description="PLD phosphodiesterase" evidence="14">
    <location>
        <begin position="314"/>
        <end position="341"/>
    </location>
</feature>
<evidence type="ECO:0000259" key="14">
    <source>
        <dbReference type="PROSITE" id="PS50035"/>
    </source>
</evidence>
<evidence type="ECO:0000256" key="3">
    <source>
        <dbReference type="ARBA" id="ARBA00022516"/>
    </source>
</evidence>
<dbReference type="Proteomes" id="UP000322524">
    <property type="component" value="Unassembled WGS sequence"/>
</dbReference>
<evidence type="ECO:0000256" key="7">
    <source>
        <dbReference type="ARBA" id="ARBA00022989"/>
    </source>
</evidence>
<dbReference type="SMART" id="SM00155">
    <property type="entry name" value="PLDc"/>
    <property type="match status" value="2"/>
</dbReference>
<accession>A0A5D4T1Q4</accession>
<evidence type="ECO:0000256" key="4">
    <source>
        <dbReference type="ARBA" id="ARBA00022679"/>
    </source>
</evidence>
<comment type="subcellular location">
    <subcellularLocation>
        <location evidence="1">Cell membrane</location>
    </subcellularLocation>
</comment>
<dbReference type="GO" id="GO:0005886">
    <property type="term" value="C:plasma membrane"/>
    <property type="evidence" value="ECO:0007669"/>
    <property type="project" value="UniProtKB-SubCell"/>
</dbReference>
<keyword evidence="11" id="KW-1208">Phospholipid metabolism</keyword>
<keyword evidence="9 13" id="KW-0472">Membrane</keyword>
<evidence type="ECO:0000256" key="13">
    <source>
        <dbReference type="SAM" id="Phobius"/>
    </source>
</evidence>
<evidence type="ECO:0000256" key="1">
    <source>
        <dbReference type="ARBA" id="ARBA00004236"/>
    </source>
</evidence>
<keyword evidence="5 13" id="KW-0812">Transmembrane</keyword>
<dbReference type="Gene3D" id="3.30.870.10">
    <property type="entry name" value="Endonuclease Chain A"/>
    <property type="match status" value="2"/>
</dbReference>
<dbReference type="SUPFAM" id="SSF56024">
    <property type="entry name" value="Phospholipase D/nuclease"/>
    <property type="match status" value="2"/>
</dbReference>
<dbReference type="STRING" id="79883.GCA_001636495_00801"/>
<reference evidence="15 16" key="1">
    <citation type="submission" date="2019-08" db="EMBL/GenBank/DDBJ databases">
        <title>Bacillus genomes from the desert of Cuatro Cienegas, Coahuila.</title>
        <authorList>
            <person name="Olmedo-Alvarez G."/>
        </authorList>
    </citation>
    <scope>NUCLEOTIDE SEQUENCE [LARGE SCALE GENOMIC DNA]</scope>
    <source>
        <strain evidence="15 16">CH28_1T</strain>
    </source>
</reference>
<evidence type="ECO:0000256" key="11">
    <source>
        <dbReference type="ARBA" id="ARBA00023264"/>
    </source>
</evidence>
<dbReference type="InterPro" id="IPR001736">
    <property type="entry name" value="PLipase_D/transphosphatidylase"/>
</dbReference>
<name>A0A5D4T1Q4_9BACI</name>
<keyword evidence="7 13" id="KW-1133">Transmembrane helix</keyword>
<sequence length="401" mass="46319">MEIAFYIIGAIALVVAWLALDLHLGRKKHLKEIKRLKFPKRQSEILLYADGNLLYKDLFHDMRHATNHIHSLFYMVRNDHASKEFLSILKDKADQGLEVRLLLDYFGSFDIKKETIKDLEKHGIEVEVYHKPAFPFFFFSINQRNHRKITVIDGKIGYVGGFNIGKEYLGQDPEFGVWRDYHLKLEGEGVQDLQSQFIQNWEQAGDFPSSEWGKRYYPELPKGPITHKLVPTNGGHLTETFYKLIQKAETSIIICTPYFIPSESLLDELLDALGRGVKVTILVPAKADHALVMDAAFPYFATLIEAGADVYRFYLGFYHAKVVVIDDHTCDIGTANFDKRSLFLNNEINCLIFDKEFVHKTVQEIHKDIHNSEKLTLEFIRNRTWMDKGKEKLSKIIAPLL</sequence>
<dbReference type="PANTHER" id="PTHR21248:SF7">
    <property type="entry name" value="MINOR CARDIOLIPIN SYNTHASE CLSB"/>
    <property type="match status" value="1"/>
</dbReference>